<reference evidence="3" key="1">
    <citation type="submission" date="2024-02" db="UniProtKB">
        <authorList>
            <consortium name="WormBaseParasite"/>
        </authorList>
    </citation>
    <scope>IDENTIFICATION</scope>
</reference>
<sequence length="190" mass="22038">MMRRTGYRSFKENRPSSSHCDRFQQLLIISLLLGCPLLTWYSYSLSIRLENLNSMLNKLSTLPDELLEVQTRLQALRIEFDLSRESIDLNAINEKNRTTIGAVEYVMERLEHLGNRIDDERKRVKQNEGLLSSLGIRLADMEALCVDSCKNGRRAQNKMPPKSRVQKEIGSEGERLRMRQIVFNRVGPEQ</sequence>
<protein>
    <submittedName>
        <fullName evidence="3">Uncharacterized protein</fullName>
    </submittedName>
</protein>
<dbReference type="AlphaFoldDB" id="A0AAF3EN35"/>
<name>A0AAF3EN35_9BILA</name>
<evidence type="ECO:0000256" key="1">
    <source>
        <dbReference type="SAM" id="MobiDB-lite"/>
    </source>
</evidence>
<accession>A0AAF3EN35</accession>
<dbReference type="WBParaSite" id="MBELARI_LOCUS1545">
    <property type="protein sequence ID" value="MBELARI_LOCUS1545"/>
    <property type="gene ID" value="MBELARI_LOCUS1545"/>
</dbReference>
<evidence type="ECO:0000313" key="3">
    <source>
        <dbReference type="WBParaSite" id="MBELARI_LOCUS1545"/>
    </source>
</evidence>
<keyword evidence="2" id="KW-1185">Reference proteome</keyword>
<dbReference type="Proteomes" id="UP000887575">
    <property type="component" value="Unassembled WGS sequence"/>
</dbReference>
<evidence type="ECO:0000313" key="2">
    <source>
        <dbReference type="Proteomes" id="UP000887575"/>
    </source>
</evidence>
<dbReference type="PROSITE" id="PS51257">
    <property type="entry name" value="PROKAR_LIPOPROTEIN"/>
    <property type="match status" value="1"/>
</dbReference>
<organism evidence="2 3">
    <name type="scientific">Mesorhabditis belari</name>
    <dbReference type="NCBI Taxonomy" id="2138241"/>
    <lineage>
        <taxon>Eukaryota</taxon>
        <taxon>Metazoa</taxon>
        <taxon>Ecdysozoa</taxon>
        <taxon>Nematoda</taxon>
        <taxon>Chromadorea</taxon>
        <taxon>Rhabditida</taxon>
        <taxon>Rhabditina</taxon>
        <taxon>Rhabditomorpha</taxon>
        <taxon>Rhabditoidea</taxon>
        <taxon>Rhabditidae</taxon>
        <taxon>Mesorhabditinae</taxon>
        <taxon>Mesorhabditis</taxon>
    </lineage>
</organism>
<proteinExistence type="predicted"/>
<feature type="region of interest" description="Disordered" evidence="1">
    <location>
        <begin position="152"/>
        <end position="173"/>
    </location>
</feature>